<accession>A0A482ET66</accession>
<evidence type="ECO:0000313" key="1">
    <source>
        <dbReference type="EMBL" id="QBM91378.1"/>
    </source>
</evidence>
<geneLocation type="plasmid" evidence="1">
    <name>pSa1423-90k</name>
</geneLocation>
<proteinExistence type="predicted"/>
<gene>
    <name evidence="1" type="ORF">NNIBIDOC_00045</name>
</gene>
<organism evidence="1">
    <name type="scientific">Salmonella sp</name>
    <dbReference type="NCBI Taxonomy" id="599"/>
    <lineage>
        <taxon>Bacteria</taxon>
        <taxon>Pseudomonadati</taxon>
        <taxon>Pseudomonadota</taxon>
        <taxon>Gammaproteobacteria</taxon>
        <taxon>Enterobacterales</taxon>
        <taxon>Enterobacteriaceae</taxon>
        <taxon>Salmonella</taxon>
    </lineage>
</organism>
<dbReference type="EMBL" id="MK356557">
    <property type="protein sequence ID" value="QBM91378.1"/>
    <property type="molecule type" value="Genomic_DNA"/>
</dbReference>
<protein>
    <submittedName>
        <fullName evidence="1">Uncharacterized protein</fullName>
    </submittedName>
</protein>
<reference evidence="1" key="1">
    <citation type="submission" date="2019-01" db="EMBL/GenBank/DDBJ databases">
        <title>Salmonella strain 1423 plasmid sequences.</title>
        <authorList>
            <person name="Chen K."/>
            <person name="Chen S."/>
        </authorList>
    </citation>
    <scope>NUCLEOTIDE SEQUENCE</scope>
    <source>
        <strain evidence="1">Sa1423</strain>
        <plasmid evidence="1">pSa1423-90k</plasmid>
    </source>
</reference>
<name>A0A482ET66_SALSP</name>
<dbReference type="AlphaFoldDB" id="A0A482ET66"/>
<keyword evidence="1" id="KW-0614">Plasmid</keyword>
<sequence>MLTESLFFVFRCHESPQRFQFQQSVCDLIESFIGAVNDYYTLPRPHSQRWNHLQSPFWDQV</sequence>